<name>A0A226EXW0_FOLCA</name>
<reference evidence="2 3" key="1">
    <citation type="submission" date="2015-12" db="EMBL/GenBank/DDBJ databases">
        <title>The genome of Folsomia candida.</title>
        <authorList>
            <person name="Faddeeva A."/>
            <person name="Derks M.F."/>
            <person name="Anvar Y."/>
            <person name="Smit S."/>
            <person name="Van Straalen N."/>
            <person name="Roelofs D."/>
        </authorList>
    </citation>
    <scope>NUCLEOTIDE SEQUENCE [LARGE SCALE GENOMIC DNA]</scope>
    <source>
        <strain evidence="2 3">VU population</strain>
        <tissue evidence="2">Whole body</tissue>
    </source>
</reference>
<feature type="signal peptide" evidence="1">
    <location>
        <begin position="1"/>
        <end position="19"/>
    </location>
</feature>
<protein>
    <submittedName>
        <fullName evidence="2">Uncharacterized protein</fullName>
    </submittedName>
</protein>
<dbReference type="AlphaFoldDB" id="A0A226EXW0"/>
<dbReference type="Proteomes" id="UP000198287">
    <property type="component" value="Unassembled WGS sequence"/>
</dbReference>
<proteinExistence type="predicted"/>
<sequence length="167" mass="19212">MYLLIQLLIVLLMTRKPNANIMREDELRRIVNPCLRLDDVCILRSWWGLRPSNFSLDPWEIVCDGTNFPQLIVQRLVPFLINDDEVGDHDFASPALTRSRYVTPCPVHILAKLQSLAELGEMTRQVANLYPEDSWTIVLDDEPGWQAFDTMPYPLLDNFVTGTPLNT</sequence>
<accession>A0A226EXW0</accession>
<keyword evidence="1" id="KW-0732">Signal</keyword>
<gene>
    <name evidence="2" type="ORF">Fcan01_00120</name>
</gene>
<feature type="non-terminal residue" evidence="2">
    <location>
        <position position="167"/>
    </location>
</feature>
<evidence type="ECO:0000313" key="2">
    <source>
        <dbReference type="EMBL" id="OXA61997.1"/>
    </source>
</evidence>
<evidence type="ECO:0000256" key="1">
    <source>
        <dbReference type="SAM" id="SignalP"/>
    </source>
</evidence>
<comment type="caution">
    <text evidence="2">The sequence shown here is derived from an EMBL/GenBank/DDBJ whole genome shotgun (WGS) entry which is preliminary data.</text>
</comment>
<keyword evidence="3" id="KW-1185">Reference proteome</keyword>
<feature type="chain" id="PRO_5012307922" evidence="1">
    <location>
        <begin position="20"/>
        <end position="167"/>
    </location>
</feature>
<evidence type="ECO:0000313" key="3">
    <source>
        <dbReference type="Proteomes" id="UP000198287"/>
    </source>
</evidence>
<dbReference type="EMBL" id="LNIX01000001">
    <property type="protein sequence ID" value="OXA61997.1"/>
    <property type="molecule type" value="Genomic_DNA"/>
</dbReference>
<organism evidence="2 3">
    <name type="scientific">Folsomia candida</name>
    <name type="common">Springtail</name>
    <dbReference type="NCBI Taxonomy" id="158441"/>
    <lineage>
        <taxon>Eukaryota</taxon>
        <taxon>Metazoa</taxon>
        <taxon>Ecdysozoa</taxon>
        <taxon>Arthropoda</taxon>
        <taxon>Hexapoda</taxon>
        <taxon>Collembola</taxon>
        <taxon>Entomobryomorpha</taxon>
        <taxon>Isotomoidea</taxon>
        <taxon>Isotomidae</taxon>
        <taxon>Proisotominae</taxon>
        <taxon>Folsomia</taxon>
    </lineage>
</organism>